<evidence type="ECO:0000256" key="1">
    <source>
        <dbReference type="ARBA" id="ARBA00009797"/>
    </source>
</evidence>
<protein>
    <submittedName>
        <fullName evidence="3">Exonuclease V</fullName>
    </submittedName>
</protein>
<keyword evidence="3" id="KW-0378">Hydrolase</keyword>
<dbReference type="PANTHER" id="PTHR14464:SF4">
    <property type="entry name" value="EXONUCLEASE V"/>
    <property type="match status" value="1"/>
</dbReference>
<dbReference type="GO" id="GO:0036297">
    <property type="term" value="P:interstrand cross-link repair"/>
    <property type="evidence" value="ECO:0007669"/>
    <property type="project" value="TreeGrafter"/>
</dbReference>
<reference evidence="3" key="1">
    <citation type="submission" date="2020-11" db="EMBL/GenBank/DDBJ databases">
        <authorList>
            <consortium name="DOE Joint Genome Institute"/>
            <person name="Ahrendt S."/>
            <person name="Riley R."/>
            <person name="Andreopoulos W."/>
            <person name="Labutti K."/>
            <person name="Pangilinan J."/>
            <person name="Ruiz-Duenas F.J."/>
            <person name="Barrasa J.M."/>
            <person name="Sanchez-Garcia M."/>
            <person name="Camarero S."/>
            <person name="Miyauchi S."/>
            <person name="Serrano A."/>
            <person name="Linde D."/>
            <person name="Babiker R."/>
            <person name="Drula E."/>
            <person name="Ayuso-Fernandez I."/>
            <person name="Pacheco R."/>
            <person name="Padilla G."/>
            <person name="Ferreira P."/>
            <person name="Barriuso J."/>
            <person name="Kellner H."/>
            <person name="Castanera R."/>
            <person name="Alfaro M."/>
            <person name="Ramirez L."/>
            <person name="Pisabarro A.G."/>
            <person name="Kuo A."/>
            <person name="Tritt A."/>
            <person name="Lipzen A."/>
            <person name="He G."/>
            <person name="Yan M."/>
            <person name="Ng V."/>
            <person name="Cullen D."/>
            <person name="Martin F."/>
            <person name="Rosso M.-N."/>
            <person name="Henrissat B."/>
            <person name="Hibbett D."/>
            <person name="Martinez A.T."/>
            <person name="Grigoriev I.V."/>
        </authorList>
    </citation>
    <scope>NUCLEOTIDE SEQUENCE</scope>
    <source>
        <strain evidence="3">CBS 247.69</strain>
    </source>
</reference>
<comment type="similarity">
    <text evidence="1">Belongs to the EXO5 family.</text>
</comment>
<dbReference type="AlphaFoldDB" id="A0A9P5YL22"/>
<accession>A0A9P5YL22</accession>
<dbReference type="InterPro" id="IPR019190">
    <property type="entry name" value="EXOV"/>
</dbReference>
<dbReference type="PANTHER" id="PTHR14464">
    <property type="entry name" value="EXONUCLEASE V"/>
    <property type="match status" value="1"/>
</dbReference>
<organism evidence="3 4">
    <name type="scientific">Collybia nuda</name>
    <dbReference type="NCBI Taxonomy" id="64659"/>
    <lineage>
        <taxon>Eukaryota</taxon>
        <taxon>Fungi</taxon>
        <taxon>Dikarya</taxon>
        <taxon>Basidiomycota</taxon>
        <taxon>Agaricomycotina</taxon>
        <taxon>Agaricomycetes</taxon>
        <taxon>Agaricomycetidae</taxon>
        <taxon>Agaricales</taxon>
        <taxon>Tricholomatineae</taxon>
        <taxon>Clitocybaceae</taxon>
        <taxon>Collybia</taxon>
    </lineage>
</organism>
<proteinExistence type="inferred from homology"/>
<keyword evidence="4" id="KW-1185">Reference proteome</keyword>
<comment type="caution">
    <text evidence="3">The sequence shown here is derived from an EMBL/GenBank/DDBJ whole genome shotgun (WGS) entry which is preliminary data.</text>
</comment>
<dbReference type="GO" id="GO:0005739">
    <property type="term" value="C:mitochondrion"/>
    <property type="evidence" value="ECO:0007669"/>
    <property type="project" value="TreeGrafter"/>
</dbReference>
<feature type="compositionally biased region" description="Polar residues" evidence="2">
    <location>
        <begin position="231"/>
        <end position="245"/>
    </location>
</feature>
<evidence type="ECO:0000313" key="3">
    <source>
        <dbReference type="EMBL" id="KAF9469771.1"/>
    </source>
</evidence>
<sequence length="524" mass="59461">MSDISDEFSTFDFSEFTEEDFQRIDADVASKVVTVDGGPSLAIELELEPLPVNAESGHSLKLYDEQQTGLSPCAEFRSGGVFSVTDLATPSWCEVQFDYGLRQKRSRPIASRPKTFRSAQGKEISVKESVALKNDETTKQGKAIHKELEREIRLEELQVDISSNEERWALRLVNMLVCLKILLTEGKIREMPVFGIVQDQLIVGIIDEIDKRPQGSYHTDILQLSPKMANGTPSSPKTSTSEFLPSTATDLGASRDYFVFQNMRHASFSSQQHILHLVDTKTRRSNTLPLFEDTLPSRIQLMLYHRLLKELMSVSEPFNFTYLWDRLHLRSSETFSTRFLVQAGLLVENSTFPMTSLDGLAKTWAETVQQAQVTTVDPNLTIIYRLQSHLNSKGKGKMRARDTIAELGITLEERDLARAIEASLSDTLHNSASNLVDSAAQSPADAEIGLDTMIIGTKEFIYNEDFLDKHLAHILRWWHGHRKPEGVSLQNSRRCFSCEYESHCEWREQKAAEFRERLTRQVKP</sequence>
<dbReference type="GO" id="GO:0005634">
    <property type="term" value="C:nucleus"/>
    <property type="evidence" value="ECO:0007669"/>
    <property type="project" value="TreeGrafter"/>
</dbReference>
<dbReference type="Pfam" id="PF09810">
    <property type="entry name" value="Exo5"/>
    <property type="match status" value="1"/>
</dbReference>
<evidence type="ECO:0000256" key="2">
    <source>
        <dbReference type="SAM" id="MobiDB-lite"/>
    </source>
</evidence>
<evidence type="ECO:0000313" key="4">
    <source>
        <dbReference type="Proteomes" id="UP000807353"/>
    </source>
</evidence>
<keyword evidence="3" id="KW-0269">Exonuclease</keyword>
<name>A0A9P5YL22_9AGAR</name>
<dbReference type="Proteomes" id="UP000807353">
    <property type="component" value="Unassembled WGS sequence"/>
</dbReference>
<dbReference type="OrthoDB" id="354769at2759"/>
<feature type="region of interest" description="Disordered" evidence="2">
    <location>
        <begin position="226"/>
        <end position="245"/>
    </location>
</feature>
<dbReference type="GO" id="GO:0045145">
    <property type="term" value="F:single-stranded DNA 5'-3' DNA exonuclease activity"/>
    <property type="evidence" value="ECO:0007669"/>
    <property type="project" value="InterPro"/>
</dbReference>
<gene>
    <name evidence="3" type="ORF">BDZ94DRAFT_1243224</name>
</gene>
<keyword evidence="3" id="KW-0540">Nuclease</keyword>
<dbReference type="EMBL" id="MU150229">
    <property type="protein sequence ID" value="KAF9469771.1"/>
    <property type="molecule type" value="Genomic_DNA"/>
</dbReference>